<dbReference type="InterPro" id="IPR052895">
    <property type="entry name" value="HetReg/Transcr_Mod"/>
</dbReference>
<dbReference type="Proteomes" id="UP001337655">
    <property type="component" value="Unassembled WGS sequence"/>
</dbReference>
<keyword evidence="2" id="KW-1133">Transmembrane helix</keyword>
<keyword evidence="2" id="KW-0812">Transmembrane</keyword>
<organism evidence="4 5">
    <name type="scientific">Saxophila tyrrhenica</name>
    <dbReference type="NCBI Taxonomy" id="1690608"/>
    <lineage>
        <taxon>Eukaryota</taxon>
        <taxon>Fungi</taxon>
        <taxon>Dikarya</taxon>
        <taxon>Ascomycota</taxon>
        <taxon>Pezizomycotina</taxon>
        <taxon>Dothideomycetes</taxon>
        <taxon>Dothideomycetidae</taxon>
        <taxon>Mycosphaerellales</taxon>
        <taxon>Extremaceae</taxon>
        <taxon>Saxophila</taxon>
    </lineage>
</organism>
<dbReference type="AlphaFoldDB" id="A0AAV9P064"/>
<feature type="region of interest" description="Disordered" evidence="1">
    <location>
        <begin position="47"/>
        <end position="73"/>
    </location>
</feature>
<feature type="domain" description="Heterokaryon incompatibility" evidence="3">
    <location>
        <begin position="162"/>
        <end position="265"/>
    </location>
</feature>
<evidence type="ECO:0000259" key="3">
    <source>
        <dbReference type="Pfam" id="PF06985"/>
    </source>
</evidence>
<feature type="transmembrane region" description="Helical" evidence="2">
    <location>
        <begin position="859"/>
        <end position="880"/>
    </location>
</feature>
<dbReference type="EMBL" id="JAVRRT010000020">
    <property type="protein sequence ID" value="KAK5164362.1"/>
    <property type="molecule type" value="Genomic_DNA"/>
</dbReference>
<name>A0AAV9P064_9PEZI</name>
<reference evidence="4 5" key="1">
    <citation type="submission" date="2023-08" db="EMBL/GenBank/DDBJ databases">
        <title>Black Yeasts Isolated from many extreme environments.</title>
        <authorList>
            <person name="Coleine C."/>
            <person name="Stajich J.E."/>
            <person name="Selbmann L."/>
        </authorList>
    </citation>
    <scope>NUCLEOTIDE SEQUENCE [LARGE SCALE GENOMIC DNA]</scope>
    <source>
        <strain evidence="4 5">CCFEE 5935</strain>
    </source>
</reference>
<evidence type="ECO:0000313" key="5">
    <source>
        <dbReference type="Proteomes" id="UP001337655"/>
    </source>
</evidence>
<evidence type="ECO:0000256" key="2">
    <source>
        <dbReference type="SAM" id="Phobius"/>
    </source>
</evidence>
<dbReference type="GeneID" id="89931388"/>
<comment type="caution">
    <text evidence="4">The sequence shown here is derived from an EMBL/GenBank/DDBJ whole genome shotgun (WGS) entry which is preliminary data.</text>
</comment>
<dbReference type="Pfam" id="PF06985">
    <property type="entry name" value="HET"/>
    <property type="match status" value="1"/>
</dbReference>
<keyword evidence="5" id="KW-1185">Reference proteome</keyword>
<proteinExistence type="predicted"/>
<protein>
    <recommendedName>
        <fullName evidence="3">Heterokaryon incompatibility domain-containing protein</fullName>
    </recommendedName>
</protein>
<feature type="compositionally biased region" description="Basic and acidic residues" evidence="1">
    <location>
        <begin position="396"/>
        <end position="420"/>
    </location>
</feature>
<dbReference type="InterPro" id="IPR010730">
    <property type="entry name" value="HET"/>
</dbReference>
<dbReference type="PANTHER" id="PTHR24148:SF64">
    <property type="entry name" value="HETEROKARYON INCOMPATIBILITY DOMAIN-CONTAINING PROTEIN"/>
    <property type="match status" value="1"/>
</dbReference>
<dbReference type="RefSeq" id="XP_064654655.1">
    <property type="nucleotide sequence ID" value="XM_064807282.1"/>
</dbReference>
<accession>A0AAV9P064</accession>
<gene>
    <name evidence="4" type="ORF">LTR77_010058</name>
</gene>
<evidence type="ECO:0000256" key="1">
    <source>
        <dbReference type="SAM" id="MobiDB-lite"/>
    </source>
</evidence>
<sequence>MECTAKATCALTLDVPSRVYDIAARNARRTFVADAFESQMDSTMRAMSSWHARDHTRHPAKTSSTPQQEHPRDEVAHVLSFPISQGRPKARQRYLDQRLEARLELGEVVTYDYSSTPVTQAWYLQGPKVPIRLLVLQAASHRHESLMCQFRIADLVEDVPQYDAVSCAWADLVRGSVHGKPEKGSLEGTEAIYIGENSFLEVSPSLAGALRSLRLSDAPRVIWVEELCIDSSNVPEKSAQNRAIGLIHNRAVRTIVWAGDSSEGNVATTSLISLLASVGCGDPGPAVSPIDLKLRTEPTAWNHVLQLFPPAARDSALKSNDIDFAKSAVFQFGDLVLPWGQAKAVASFLSSETWGAAVGFERSNPWFAHERADSKHKATRLLEGLETVDSVIRSRIERPDRVGSEEPKDDSSPVIPDRDPSGQIRGYGEGLVEYETAREADPTDDGTLTMLSETASNQEDVEGEQAQEETVIQRDTPIEDRTAIEDNKRFEGSTAIEDNKRFEGSTAIEDSTTIEDNTAPDVTIKMPAENPDLIKALMLQTSEPGLRSPMRSFVCIAHANASKSCGDLLYGDYLEGTPGSLRALAMELGGRIICGPALQQIPTNSSGATTQLHSSPGPSFKLGPVSSCGTAPASTLPALPARAPVISPGNPIGNSTTTAAPSKKWLEVCFPSGPDTFALAEINISEDKTDHSVFSEMSEKYYSVRKPAHLLCRFAYRKAIGGGTISFRKDQLAKSTGDPPTVSIMQRSCMPTIYDARDHSYSFDPMPMDEPSIDSRTFNHYFHKPHLCDKSRIWITRLPQLHGASFYWSTERLKKGWGLEIVEERNWMILACVNLIILLLSGGLAAISACVLHDNPTGVAIGTWLTTVQALAATTVFWHFTG</sequence>
<evidence type="ECO:0000313" key="4">
    <source>
        <dbReference type="EMBL" id="KAK5164362.1"/>
    </source>
</evidence>
<dbReference type="PANTHER" id="PTHR24148">
    <property type="entry name" value="ANKYRIN REPEAT DOMAIN-CONTAINING PROTEIN 39 HOMOLOG-RELATED"/>
    <property type="match status" value="1"/>
</dbReference>
<feature type="transmembrane region" description="Helical" evidence="2">
    <location>
        <begin position="827"/>
        <end position="852"/>
    </location>
</feature>
<feature type="region of interest" description="Disordered" evidence="1">
    <location>
        <begin position="396"/>
        <end position="426"/>
    </location>
</feature>
<keyword evidence="2" id="KW-0472">Membrane</keyword>